<feature type="domain" description="DinB-like" evidence="1">
    <location>
        <begin position="4"/>
        <end position="139"/>
    </location>
</feature>
<dbReference type="Proteomes" id="UP000632154">
    <property type="component" value="Unassembled WGS sequence"/>
</dbReference>
<dbReference type="NCBIfam" id="NF009807">
    <property type="entry name" value="PRK13291.1"/>
    <property type="match status" value="1"/>
</dbReference>
<name>A0ABQ3K982_9DEIO</name>
<proteinExistence type="predicted"/>
<gene>
    <name evidence="2" type="ORF">GCM10017783_20320</name>
</gene>
<reference evidence="3" key="1">
    <citation type="journal article" date="2019" name="Int. J. Syst. Evol. Microbiol.">
        <title>The Global Catalogue of Microorganisms (GCM) 10K type strain sequencing project: providing services to taxonomists for standard genome sequencing and annotation.</title>
        <authorList>
            <consortium name="The Broad Institute Genomics Platform"/>
            <consortium name="The Broad Institute Genome Sequencing Center for Infectious Disease"/>
            <person name="Wu L."/>
            <person name="Ma J."/>
        </authorList>
    </citation>
    <scope>NUCLEOTIDE SEQUENCE [LARGE SCALE GENOMIC DNA]</scope>
    <source>
        <strain evidence="3">CGMCC 1.18439</strain>
    </source>
</reference>
<dbReference type="EMBL" id="BNAL01000028">
    <property type="protein sequence ID" value="GHG07687.1"/>
    <property type="molecule type" value="Genomic_DNA"/>
</dbReference>
<dbReference type="Gene3D" id="1.20.120.450">
    <property type="entry name" value="dinb family like domain"/>
    <property type="match status" value="1"/>
</dbReference>
<dbReference type="InterPro" id="IPR024775">
    <property type="entry name" value="DinB-like"/>
</dbReference>
<comment type="caution">
    <text evidence="2">The sequence shown here is derived from an EMBL/GenBank/DDBJ whole genome shotgun (WGS) entry which is preliminary data.</text>
</comment>
<accession>A0ABQ3K982</accession>
<keyword evidence="3" id="KW-1185">Reference proteome</keyword>
<dbReference type="InterPro" id="IPR034660">
    <property type="entry name" value="DinB/YfiT-like"/>
</dbReference>
<dbReference type="GO" id="GO:0016787">
    <property type="term" value="F:hydrolase activity"/>
    <property type="evidence" value="ECO:0007669"/>
    <property type="project" value="UniProtKB-KW"/>
</dbReference>
<organism evidence="2 3">
    <name type="scientific">Deinococcus piscis</name>
    <dbReference type="NCBI Taxonomy" id="394230"/>
    <lineage>
        <taxon>Bacteria</taxon>
        <taxon>Thermotogati</taxon>
        <taxon>Deinococcota</taxon>
        <taxon>Deinococci</taxon>
        <taxon>Deinococcales</taxon>
        <taxon>Deinococcaceae</taxon>
        <taxon>Deinococcus</taxon>
    </lineage>
</organism>
<dbReference type="SUPFAM" id="SSF109854">
    <property type="entry name" value="DinB/YfiT-like putative metalloenzymes"/>
    <property type="match status" value="1"/>
</dbReference>
<protein>
    <submittedName>
        <fullName evidence="2">Metal-dependent hydrolase</fullName>
    </submittedName>
</protein>
<evidence type="ECO:0000313" key="2">
    <source>
        <dbReference type="EMBL" id="GHG07687.1"/>
    </source>
</evidence>
<sequence>MQALAAQPATLAQVVAGLNEAQLDTPYREGGWTVRQVVHHVADSHLNAYMRTKLALTEPCPVIKPYDETRWAELPDSRLPVQVSLELLTPVHQRWVHLLAGLDEQAWQRPYVHPADGPRTVEQLLTLYVWHGAHHTAQITALRERRGW</sequence>
<evidence type="ECO:0000259" key="1">
    <source>
        <dbReference type="Pfam" id="PF12867"/>
    </source>
</evidence>
<dbReference type="Pfam" id="PF12867">
    <property type="entry name" value="DinB_2"/>
    <property type="match status" value="1"/>
</dbReference>
<keyword evidence="2" id="KW-0378">Hydrolase</keyword>
<evidence type="ECO:0000313" key="3">
    <source>
        <dbReference type="Proteomes" id="UP000632154"/>
    </source>
</evidence>